<accession>A0A0P7BEF8</accession>
<proteinExistence type="predicted"/>
<dbReference type="STRING" id="78410.A0A0P7BEF8"/>
<dbReference type="InterPro" id="IPR021860">
    <property type="entry name" value="Peptidase_S12_Pab87-rel_C"/>
</dbReference>
<dbReference type="Gene3D" id="2.40.128.600">
    <property type="match status" value="1"/>
</dbReference>
<dbReference type="EMBL" id="LKCW01000070">
    <property type="protein sequence ID" value="KPM41178.1"/>
    <property type="molecule type" value="Genomic_DNA"/>
</dbReference>
<name>A0A0P7BEF8_9HYPO</name>
<evidence type="ECO:0000313" key="3">
    <source>
        <dbReference type="Proteomes" id="UP000050424"/>
    </source>
</evidence>
<organism evidence="2 3">
    <name type="scientific">Neonectria ditissima</name>
    <dbReference type="NCBI Taxonomy" id="78410"/>
    <lineage>
        <taxon>Eukaryota</taxon>
        <taxon>Fungi</taxon>
        <taxon>Dikarya</taxon>
        <taxon>Ascomycota</taxon>
        <taxon>Pezizomycotina</taxon>
        <taxon>Sordariomycetes</taxon>
        <taxon>Hypocreomycetidae</taxon>
        <taxon>Hypocreales</taxon>
        <taxon>Nectriaceae</taxon>
        <taxon>Neonectria</taxon>
    </lineage>
</organism>
<protein>
    <recommendedName>
        <fullName evidence="1">Peptidase S12 Pab87-related C-terminal domain-containing protein</fullName>
    </recommendedName>
</protein>
<keyword evidence="3" id="KW-1185">Reference proteome</keyword>
<evidence type="ECO:0000259" key="1">
    <source>
        <dbReference type="Pfam" id="PF11954"/>
    </source>
</evidence>
<dbReference type="AlphaFoldDB" id="A0A0P7BEF8"/>
<gene>
    <name evidence="2" type="ORF">AK830_g5398</name>
</gene>
<evidence type="ECO:0000313" key="2">
    <source>
        <dbReference type="EMBL" id="KPM41178.1"/>
    </source>
</evidence>
<dbReference type="InterPro" id="IPR012338">
    <property type="entry name" value="Beta-lactam/transpept-like"/>
</dbReference>
<sequence>MAQMPIVGDPEHPRLALYHHGMLVGFNNGVYLFPETETVIVLLSNAVAINDGPDWIGHLIMQTLFNDSIKHGYVALARQTLDFGLDAYTRIQGEFEAELVNQTFHQPKSLDAYVGMYYNQVRTFFMGITIKDEELWMNLQGNELENCKLKHHNGDEFTRHMTRNEQVKRGRNPITYTE</sequence>
<dbReference type="SUPFAM" id="SSF56601">
    <property type="entry name" value="beta-lactamase/transpeptidase-like"/>
    <property type="match status" value="1"/>
</dbReference>
<dbReference type="Proteomes" id="UP000050424">
    <property type="component" value="Unassembled WGS sequence"/>
</dbReference>
<comment type="caution">
    <text evidence="2">The sequence shown here is derived from an EMBL/GenBank/DDBJ whole genome shotgun (WGS) entry which is preliminary data.</text>
</comment>
<reference evidence="2 3" key="1">
    <citation type="submission" date="2015-09" db="EMBL/GenBank/DDBJ databases">
        <title>Draft genome of a European isolate of the apple canker pathogen Neonectria ditissima.</title>
        <authorList>
            <person name="Gomez-Cortecero A."/>
            <person name="Harrison R.J."/>
            <person name="Armitage A.D."/>
        </authorList>
    </citation>
    <scope>NUCLEOTIDE SEQUENCE [LARGE SCALE GENOMIC DNA]</scope>
    <source>
        <strain evidence="2 3">R09/05</strain>
    </source>
</reference>
<dbReference type="Pfam" id="PF11954">
    <property type="entry name" value="DUF3471"/>
    <property type="match status" value="1"/>
</dbReference>
<feature type="domain" description="Peptidase S12 Pab87-related C-terminal" evidence="1">
    <location>
        <begin position="106"/>
        <end position="165"/>
    </location>
</feature>
<dbReference type="OrthoDB" id="5428489at2759"/>